<protein>
    <submittedName>
        <fullName evidence="1">Uncharacterized protein</fullName>
    </submittedName>
</protein>
<accession>A0ABV1RH91</accession>
<dbReference type="EMBL" id="JBELOE010000210">
    <property type="protein sequence ID" value="MER2492316.1"/>
    <property type="molecule type" value="Genomic_DNA"/>
</dbReference>
<gene>
    <name evidence="1" type="ORF">ABS311_10545</name>
</gene>
<proteinExistence type="predicted"/>
<comment type="caution">
    <text evidence="1">The sequence shown here is derived from an EMBL/GenBank/DDBJ whole genome shotgun (WGS) entry which is preliminary data.</text>
</comment>
<reference evidence="1 2" key="1">
    <citation type="submission" date="2024-06" db="EMBL/GenBank/DDBJ databases">
        <authorList>
            <person name="Chen R.Y."/>
        </authorList>
    </citation>
    <scope>NUCLEOTIDE SEQUENCE [LARGE SCALE GENOMIC DNA]</scope>
    <source>
        <strain evidence="1 2">D2</strain>
    </source>
</reference>
<dbReference type="RefSeq" id="WP_350401824.1">
    <property type="nucleotide sequence ID" value="NZ_JBELOE010000210.1"/>
</dbReference>
<name>A0ABV1RH91_9ALTE</name>
<evidence type="ECO:0000313" key="2">
    <source>
        <dbReference type="Proteomes" id="UP001467690"/>
    </source>
</evidence>
<evidence type="ECO:0000313" key="1">
    <source>
        <dbReference type="EMBL" id="MER2492316.1"/>
    </source>
</evidence>
<sequence>MATLIQKTVGSSYLHFAGYAPVVAANTEFEIEYLFRFDNSNDYGRVVGNGSGYVSRILHWHNGSDAIRITDHSGTSYDFSPSYTHTDLVKFKFVRGADMKISLHIDDVFVEKSNVVISGEFRFEYFFRQSNAVANVHMSLGYFKVDVGGIPFLHFSPDDSDTSNTGSQPVVVELINGYDAAGQSFATDGTVWSVEPSGPVRLTRSLSLLTGFKQRKVNNISLLSGVRERKQRETTLQSGFKRRFKNDTTLQTDLLERLGRTINLRSQMRERLSNDTAIQFNLAALNTSRLSNSIELVASFRERVSRNVDINIKILERKINNVAITAGLLNRLKNDIAMISAFRNKRAVDITISVSMLQRLESGILIQFGVEGDRHPRIHLNQTTPPKVQLAYVASESEIIQITPTSPTKIQLQ</sequence>
<organism evidence="1 2">
    <name type="scientific">Catenovulum sediminis</name>
    <dbReference type="NCBI Taxonomy" id="1740262"/>
    <lineage>
        <taxon>Bacteria</taxon>
        <taxon>Pseudomonadati</taxon>
        <taxon>Pseudomonadota</taxon>
        <taxon>Gammaproteobacteria</taxon>
        <taxon>Alteromonadales</taxon>
        <taxon>Alteromonadaceae</taxon>
        <taxon>Catenovulum</taxon>
    </lineage>
</organism>
<keyword evidence="2" id="KW-1185">Reference proteome</keyword>
<dbReference type="Proteomes" id="UP001467690">
    <property type="component" value="Unassembled WGS sequence"/>
</dbReference>